<dbReference type="Pfam" id="PF20179">
    <property type="entry name" value="MSS51_C"/>
    <property type="match status" value="1"/>
</dbReference>
<proteinExistence type="predicted"/>
<evidence type="ECO:0000313" key="7">
    <source>
        <dbReference type="EMBL" id="RZF48359.1"/>
    </source>
</evidence>
<reference evidence="7 8" key="1">
    <citation type="journal article" date="2017" name="Gigascience">
        <title>Genome sequence of the small brown planthopper, Laodelphax striatellus.</title>
        <authorList>
            <person name="Zhu J."/>
            <person name="Jiang F."/>
            <person name="Wang X."/>
            <person name="Yang P."/>
            <person name="Bao Y."/>
            <person name="Zhao W."/>
            <person name="Wang W."/>
            <person name="Lu H."/>
            <person name="Wang Q."/>
            <person name="Cui N."/>
            <person name="Li J."/>
            <person name="Chen X."/>
            <person name="Luo L."/>
            <person name="Yu J."/>
            <person name="Kang L."/>
            <person name="Cui F."/>
        </authorList>
    </citation>
    <scope>NUCLEOTIDE SEQUENCE [LARGE SCALE GENOMIC DNA]</scope>
    <source>
        <strain evidence="7">Lst14</strain>
    </source>
</reference>
<name>A0A482XSC1_LAOST</name>
<protein>
    <recommendedName>
        <fullName evidence="6">MYND-type domain-containing protein</fullName>
    </recommendedName>
</protein>
<dbReference type="PANTHER" id="PTHR28069">
    <property type="entry name" value="GH20023P"/>
    <property type="match status" value="1"/>
</dbReference>
<evidence type="ECO:0000256" key="3">
    <source>
        <dbReference type="ARBA" id="ARBA00022833"/>
    </source>
</evidence>
<dbReference type="InterPro" id="IPR002893">
    <property type="entry name" value="Znf_MYND"/>
</dbReference>
<dbReference type="OrthoDB" id="5282002at2759"/>
<dbReference type="Proteomes" id="UP000291343">
    <property type="component" value="Unassembled WGS sequence"/>
</dbReference>
<keyword evidence="2 4" id="KW-0863">Zinc-finger</keyword>
<keyword evidence="1" id="KW-0479">Metal-binding</keyword>
<keyword evidence="3" id="KW-0862">Zinc</keyword>
<comment type="caution">
    <text evidence="7">The sequence shown here is derived from an EMBL/GenBank/DDBJ whole genome shotgun (WGS) entry which is preliminary data.</text>
</comment>
<evidence type="ECO:0000256" key="1">
    <source>
        <dbReference type="ARBA" id="ARBA00022723"/>
    </source>
</evidence>
<evidence type="ECO:0000259" key="6">
    <source>
        <dbReference type="PROSITE" id="PS50865"/>
    </source>
</evidence>
<dbReference type="AlphaFoldDB" id="A0A482XSC1"/>
<dbReference type="STRING" id="195883.A0A482XSC1"/>
<feature type="domain" description="MYND-type" evidence="6">
    <location>
        <begin position="100"/>
        <end position="138"/>
    </location>
</feature>
<feature type="compositionally biased region" description="Basic and acidic residues" evidence="5">
    <location>
        <begin position="10"/>
        <end position="21"/>
    </location>
</feature>
<feature type="region of interest" description="Disordered" evidence="5">
    <location>
        <begin position="1"/>
        <end position="21"/>
    </location>
</feature>
<dbReference type="InterPro" id="IPR046824">
    <property type="entry name" value="Mss51-like_C"/>
</dbReference>
<dbReference type="SUPFAM" id="SSF144232">
    <property type="entry name" value="HIT/MYND zinc finger-like"/>
    <property type="match status" value="1"/>
</dbReference>
<dbReference type="PANTHER" id="PTHR28069:SF2">
    <property type="entry name" value="GH20023P"/>
    <property type="match status" value="1"/>
</dbReference>
<evidence type="ECO:0000256" key="5">
    <source>
        <dbReference type="SAM" id="MobiDB-lite"/>
    </source>
</evidence>
<sequence>MGKKHKSQSCKKESTKKDRDVHAGIEERCKYENSSADENGEALAELETVNEVRNSNTIIQSESLKNVNGLLDCLKLGKKSNNCNQQKQLKSSNYYLHYVCQVCKSVIVTADKCTKCQMILYCSKEHRRQHWPVHADLCSAVQDARQSRNAKHILDVAIEKDYEFFKSFCYNLMIECEYRIQRKLENWEKELFLYPNVCETCFQCDSELLTSCDKCHHRSYCKPEHQNADHNLYCGNLQTFYEMRNQKFLHGNVQVTLPTEQPIGALENMDLSLHTSKKNLNKLEYLQLCDIATGPFTALYAYNHFKELDTNHRSKTSMVIHVVGAEKFFEVNTLQKWEIFFLHYLPDLKNLIITFVGPELDISEDEILSANNTELCDKCVDLKRTLKFSFISNTLYHDYAAGKSFQMPSLVCVFNAGMYRSTGYNQQDTWKDTIVKLFSWKNIPILITEYTSEEAEKDMQRIKAIQKVKTLIPPTQNPFSGRCPNLNFVSYQKVPVIFKNYYMILLQRE</sequence>
<gene>
    <name evidence="7" type="ORF">LSTR_LSTR007526</name>
</gene>
<evidence type="ECO:0000256" key="2">
    <source>
        <dbReference type="ARBA" id="ARBA00022771"/>
    </source>
</evidence>
<evidence type="ECO:0000256" key="4">
    <source>
        <dbReference type="PROSITE-ProRule" id="PRU00134"/>
    </source>
</evidence>
<keyword evidence="8" id="KW-1185">Reference proteome</keyword>
<organism evidence="7 8">
    <name type="scientific">Laodelphax striatellus</name>
    <name type="common">Small brown planthopper</name>
    <name type="synonym">Delphax striatella</name>
    <dbReference type="NCBI Taxonomy" id="195883"/>
    <lineage>
        <taxon>Eukaryota</taxon>
        <taxon>Metazoa</taxon>
        <taxon>Ecdysozoa</taxon>
        <taxon>Arthropoda</taxon>
        <taxon>Hexapoda</taxon>
        <taxon>Insecta</taxon>
        <taxon>Pterygota</taxon>
        <taxon>Neoptera</taxon>
        <taxon>Paraneoptera</taxon>
        <taxon>Hemiptera</taxon>
        <taxon>Auchenorrhyncha</taxon>
        <taxon>Fulgoroidea</taxon>
        <taxon>Delphacidae</taxon>
        <taxon>Criomorphinae</taxon>
        <taxon>Laodelphax</taxon>
    </lineage>
</organism>
<dbReference type="PROSITE" id="PS50865">
    <property type="entry name" value="ZF_MYND_2"/>
    <property type="match status" value="1"/>
</dbReference>
<dbReference type="GO" id="GO:0008270">
    <property type="term" value="F:zinc ion binding"/>
    <property type="evidence" value="ECO:0007669"/>
    <property type="project" value="UniProtKB-KW"/>
</dbReference>
<dbReference type="InParanoid" id="A0A482XSC1"/>
<evidence type="ECO:0000313" key="8">
    <source>
        <dbReference type="Proteomes" id="UP000291343"/>
    </source>
</evidence>
<accession>A0A482XSC1</accession>
<dbReference type="Gene3D" id="6.10.140.2220">
    <property type="match status" value="1"/>
</dbReference>
<dbReference type="Pfam" id="PF01753">
    <property type="entry name" value="zf-MYND"/>
    <property type="match status" value="1"/>
</dbReference>
<dbReference type="EMBL" id="QKKF02002514">
    <property type="protein sequence ID" value="RZF48359.1"/>
    <property type="molecule type" value="Genomic_DNA"/>
</dbReference>